<dbReference type="InterPro" id="IPR050259">
    <property type="entry name" value="SDR"/>
</dbReference>
<gene>
    <name evidence="5" type="ORF">M427DRAFT_54803</name>
</gene>
<dbReference type="GO" id="GO:0004316">
    <property type="term" value="F:3-oxoacyl-[acyl-carrier-protein] reductase (NADPH) activity"/>
    <property type="evidence" value="ECO:0007669"/>
    <property type="project" value="UniProtKB-EC"/>
</dbReference>
<accession>A0A139AK46</accession>
<dbReference type="InterPro" id="IPR036291">
    <property type="entry name" value="NAD(P)-bd_dom_sf"/>
</dbReference>
<evidence type="ECO:0000313" key="5">
    <source>
        <dbReference type="EMBL" id="KXS17149.1"/>
    </source>
</evidence>
<dbReference type="PANTHER" id="PTHR42879">
    <property type="entry name" value="3-OXOACYL-(ACYL-CARRIER-PROTEIN) REDUCTASE"/>
    <property type="match status" value="1"/>
</dbReference>
<evidence type="ECO:0000256" key="4">
    <source>
        <dbReference type="ARBA" id="ARBA00048508"/>
    </source>
</evidence>
<dbReference type="Pfam" id="PF13561">
    <property type="entry name" value="adh_short_C2"/>
    <property type="match status" value="1"/>
</dbReference>
<dbReference type="STRING" id="1344416.A0A139AK46"/>
<evidence type="ECO:0000256" key="2">
    <source>
        <dbReference type="ARBA" id="ARBA00012948"/>
    </source>
</evidence>
<evidence type="ECO:0000256" key="3">
    <source>
        <dbReference type="ARBA" id="ARBA00022857"/>
    </source>
</evidence>
<reference evidence="5 6" key="1">
    <citation type="journal article" date="2015" name="Genome Biol. Evol.">
        <title>Phylogenomic analyses indicate that early fungi evolved digesting cell walls of algal ancestors of land plants.</title>
        <authorList>
            <person name="Chang Y."/>
            <person name="Wang S."/>
            <person name="Sekimoto S."/>
            <person name="Aerts A.L."/>
            <person name="Choi C."/>
            <person name="Clum A."/>
            <person name="LaButti K.M."/>
            <person name="Lindquist E.A."/>
            <person name="Yee Ngan C."/>
            <person name="Ohm R.A."/>
            <person name="Salamov A.A."/>
            <person name="Grigoriev I.V."/>
            <person name="Spatafora J.W."/>
            <person name="Berbee M.L."/>
        </authorList>
    </citation>
    <scope>NUCLEOTIDE SEQUENCE [LARGE SCALE GENOMIC DNA]</scope>
    <source>
        <strain evidence="5 6">JEL478</strain>
    </source>
</reference>
<dbReference type="InterPro" id="IPR002347">
    <property type="entry name" value="SDR_fam"/>
</dbReference>
<dbReference type="PRINTS" id="PR00080">
    <property type="entry name" value="SDRFAMILY"/>
</dbReference>
<evidence type="ECO:0000313" key="6">
    <source>
        <dbReference type="Proteomes" id="UP000070544"/>
    </source>
</evidence>
<protein>
    <recommendedName>
        <fullName evidence="2">3-oxoacyl-[acyl-carrier-protein] reductase</fullName>
        <ecNumber evidence="2">1.1.1.100</ecNumber>
    </recommendedName>
</protein>
<comment type="similarity">
    <text evidence="1">Belongs to the short-chain dehydrogenases/reductases (SDR) family.</text>
</comment>
<dbReference type="SUPFAM" id="SSF51735">
    <property type="entry name" value="NAD(P)-binding Rossmann-fold domains"/>
    <property type="match status" value="1"/>
</dbReference>
<dbReference type="InterPro" id="IPR020904">
    <property type="entry name" value="Sc_DH/Rdtase_CS"/>
</dbReference>
<proteinExistence type="inferred from homology"/>
<dbReference type="OMA" id="CHERDYP"/>
<keyword evidence="6" id="KW-1185">Reference proteome</keyword>
<dbReference type="CDD" id="cd05233">
    <property type="entry name" value="SDR_c"/>
    <property type="match status" value="1"/>
</dbReference>
<dbReference type="OrthoDB" id="498125at2759"/>
<dbReference type="AlphaFoldDB" id="A0A139AK46"/>
<dbReference type="EMBL" id="KQ965748">
    <property type="protein sequence ID" value="KXS17149.1"/>
    <property type="molecule type" value="Genomic_DNA"/>
</dbReference>
<comment type="catalytic activity">
    <reaction evidence="4">
        <text>a (3R)-hydroxyacyl-[ACP] + NADP(+) = a 3-oxoacyl-[ACP] + NADPH + H(+)</text>
        <dbReference type="Rhea" id="RHEA:17397"/>
        <dbReference type="Rhea" id="RHEA-COMP:9916"/>
        <dbReference type="Rhea" id="RHEA-COMP:9945"/>
        <dbReference type="ChEBI" id="CHEBI:15378"/>
        <dbReference type="ChEBI" id="CHEBI:57783"/>
        <dbReference type="ChEBI" id="CHEBI:58349"/>
        <dbReference type="ChEBI" id="CHEBI:78776"/>
        <dbReference type="ChEBI" id="CHEBI:78827"/>
        <dbReference type="EC" id="1.1.1.100"/>
    </reaction>
</comment>
<dbReference type="PRINTS" id="PR00081">
    <property type="entry name" value="GDHRDH"/>
</dbReference>
<dbReference type="PROSITE" id="PS00061">
    <property type="entry name" value="ADH_SHORT"/>
    <property type="match status" value="1"/>
</dbReference>
<dbReference type="EC" id="1.1.1.100" evidence="2"/>
<dbReference type="Proteomes" id="UP000070544">
    <property type="component" value="Unassembled WGS sequence"/>
</dbReference>
<dbReference type="GO" id="GO:0032787">
    <property type="term" value="P:monocarboxylic acid metabolic process"/>
    <property type="evidence" value="ECO:0007669"/>
    <property type="project" value="UniProtKB-ARBA"/>
</dbReference>
<sequence length="178" mass="19040">MWGTVDILVANHGIFPTSRLEDTDVDFFDHVFSVNVRGVFLAVKSVLPTMVKNKKGRIILMSSTSGFIATPSLGIYVASKHAVEGLSKSFAAELTKYRDITCNVVQPGWIHTPAMETFAPDPPSFAAAAATVPLGFVGLPSDVAHACVYLASDEARYVTGKSICMDGGLTLSDVPEYP</sequence>
<name>A0A139AK46_GONPJ</name>
<dbReference type="PANTHER" id="PTHR42879:SF2">
    <property type="entry name" value="3-OXOACYL-[ACYL-CARRIER-PROTEIN] REDUCTASE FABG"/>
    <property type="match status" value="1"/>
</dbReference>
<keyword evidence="3" id="KW-0521">NADP</keyword>
<dbReference type="Gene3D" id="3.40.50.720">
    <property type="entry name" value="NAD(P)-binding Rossmann-like Domain"/>
    <property type="match status" value="1"/>
</dbReference>
<evidence type="ECO:0000256" key="1">
    <source>
        <dbReference type="ARBA" id="ARBA00006484"/>
    </source>
</evidence>
<organism evidence="5 6">
    <name type="scientific">Gonapodya prolifera (strain JEL478)</name>
    <name type="common">Monoblepharis prolifera</name>
    <dbReference type="NCBI Taxonomy" id="1344416"/>
    <lineage>
        <taxon>Eukaryota</taxon>
        <taxon>Fungi</taxon>
        <taxon>Fungi incertae sedis</taxon>
        <taxon>Chytridiomycota</taxon>
        <taxon>Chytridiomycota incertae sedis</taxon>
        <taxon>Monoblepharidomycetes</taxon>
        <taxon>Monoblepharidales</taxon>
        <taxon>Gonapodyaceae</taxon>
        <taxon>Gonapodya</taxon>
    </lineage>
</organism>